<dbReference type="OrthoDB" id="1919336at2759"/>
<dbReference type="GO" id="GO:0003677">
    <property type="term" value="F:DNA binding"/>
    <property type="evidence" value="ECO:0007669"/>
    <property type="project" value="UniProtKB-UniRule"/>
</dbReference>
<dbReference type="PANTHER" id="PTHR46040">
    <property type="entry name" value="HIGH MOBILITY GROUP PROTEIN 2"/>
    <property type="match status" value="1"/>
</dbReference>
<feature type="region of interest" description="Disordered" evidence="4">
    <location>
        <begin position="59"/>
        <end position="78"/>
    </location>
</feature>
<dbReference type="GO" id="GO:0010468">
    <property type="term" value="P:regulation of gene expression"/>
    <property type="evidence" value="ECO:0007669"/>
    <property type="project" value="TreeGrafter"/>
</dbReference>
<dbReference type="PANTHER" id="PTHR46040:SF3">
    <property type="entry name" value="HIGH MOBILITY GROUP PROTEIN 2"/>
    <property type="match status" value="1"/>
</dbReference>
<comment type="caution">
    <text evidence="6">The sequence shown here is derived from an EMBL/GenBank/DDBJ whole genome shotgun (WGS) entry which is preliminary data.</text>
</comment>
<dbReference type="PROSITE" id="PS50118">
    <property type="entry name" value="HMG_BOX_2"/>
    <property type="match status" value="1"/>
</dbReference>
<evidence type="ECO:0000256" key="4">
    <source>
        <dbReference type="SAM" id="MobiDB-lite"/>
    </source>
</evidence>
<name>A0A2T9ZGM6_9FUNG</name>
<evidence type="ECO:0000313" key="6">
    <source>
        <dbReference type="EMBL" id="PVV03738.1"/>
    </source>
</evidence>
<dbReference type="Pfam" id="PF00505">
    <property type="entry name" value="HMG_box"/>
    <property type="match status" value="1"/>
</dbReference>
<dbReference type="InterPro" id="IPR036910">
    <property type="entry name" value="HMG_box_dom_sf"/>
</dbReference>
<keyword evidence="2 3" id="KW-0539">Nucleus</keyword>
<feature type="domain" description="HMG box" evidence="5">
    <location>
        <begin position="77"/>
        <end position="143"/>
    </location>
</feature>
<dbReference type="Proteomes" id="UP000245609">
    <property type="component" value="Unassembled WGS sequence"/>
</dbReference>
<dbReference type="GO" id="GO:0005634">
    <property type="term" value="C:nucleus"/>
    <property type="evidence" value="ECO:0007669"/>
    <property type="project" value="UniProtKB-UniRule"/>
</dbReference>
<dbReference type="SUPFAM" id="SSF47095">
    <property type="entry name" value="HMG-box"/>
    <property type="match status" value="1"/>
</dbReference>
<evidence type="ECO:0000313" key="7">
    <source>
        <dbReference type="Proteomes" id="UP000245609"/>
    </source>
</evidence>
<evidence type="ECO:0000259" key="5">
    <source>
        <dbReference type="PROSITE" id="PS50118"/>
    </source>
</evidence>
<dbReference type="InterPro" id="IPR009071">
    <property type="entry name" value="HMG_box_dom"/>
</dbReference>
<feature type="region of interest" description="Disordered" evidence="4">
    <location>
        <begin position="168"/>
        <end position="212"/>
    </location>
</feature>
<reference evidence="6 7" key="1">
    <citation type="journal article" date="2018" name="MBio">
        <title>Comparative Genomics Reveals the Core Gene Toolbox for the Fungus-Insect Symbiosis.</title>
        <authorList>
            <person name="Wang Y."/>
            <person name="Stata M."/>
            <person name="Wang W."/>
            <person name="Stajich J.E."/>
            <person name="White M.M."/>
            <person name="Moncalvo J.M."/>
        </authorList>
    </citation>
    <scope>NUCLEOTIDE SEQUENCE [LARGE SCALE GENOMIC DNA]</scope>
    <source>
        <strain evidence="6 7">SC-DP-2</strain>
    </source>
</reference>
<feature type="compositionally biased region" description="Polar residues" evidence="4">
    <location>
        <begin position="177"/>
        <end position="194"/>
    </location>
</feature>
<keyword evidence="7" id="KW-1185">Reference proteome</keyword>
<dbReference type="AlphaFoldDB" id="A0A2T9ZGM6"/>
<dbReference type="STRING" id="133381.A0A2T9ZGM6"/>
<feature type="DNA-binding region" description="HMG box" evidence="3">
    <location>
        <begin position="77"/>
        <end position="143"/>
    </location>
</feature>
<evidence type="ECO:0000256" key="1">
    <source>
        <dbReference type="ARBA" id="ARBA00023125"/>
    </source>
</evidence>
<dbReference type="Gene3D" id="1.10.30.10">
    <property type="entry name" value="High mobility group box domain"/>
    <property type="match status" value="1"/>
</dbReference>
<organism evidence="6 7">
    <name type="scientific">Smittium megazygosporum</name>
    <dbReference type="NCBI Taxonomy" id="133381"/>
    <lineage>
        <taxon>Eukaryota</taxon>
        <taxon>Fungi</taxon>
        <taxon>Fungi incertae sedis</taxon>
        <taxon>Zoopagomycota</taxon>
        <taxon>Kickxellomycotina</taxon>
        <taxon>Harpellomycetes</taxon>
        <taxon>Harpellales</taxon>
        <taxon>Legeriomycetaceae</taxon>
        <taxon>Smittium</taxon>
    </lineage>
</organism>
<gene>
    <name evidence="6" type="ORF">BB560_001804</name>
</gene>
<sequence>MYHPPNVVSPLPNNMIQGNSIYYHPHPSSGPLYNVERPQPHMLSPHSYSVPSHVTPITSSPYKRKYKKHPKKDPNAPEKWKSAYQLFREDINKKLEHKKLSFVELSKIHSDQWANLDPNQKKYYDDLAMTAKLEYEKKMAQYRKSPQFKEFQDYLNQFYAQEDTVGRVGRPKGKKFSSANLPIKSSPSNKQKLSQPPIMDHPYPTSYPGFEN</sequence>
<dbReference type="EMBL" id="MBFS01000199">
    <property type="protein sequence ID" value="PVV03738.1"/>
    <property type="molecule type" value="Genomic_DNA"/>
</dbReference>
<evidence type="ECO:0000256" key="2">
    <source>
        <dbReference type="ARBA" id="ARBA00023242"/>
    </source>
</evidence>
<proteinExistence type="predicted"/>
<accession>A0A2T9ZGM6</accession>
<dbReference type="InterPro" id="IPR051965">
    <property type="entry name" value="ChromReg_NeuronalGeneExpr"/>
</dbReference>
<feature type="compositionally biased region" description="Basic residues" evidence="4">
    <location>
        <begin position="62"/>
        <end position="71"/>
    </location>
</feature>
<protein>
    <recommendedName>
        <fullName evidence="5">HMG box domain-containing protein</fullName>
    </recommendedName>
</protein>
<evidence type="ECO:0000256" key="3">
    <source>
        <dbReference type="PROSITE-ProRule" id="PRU00267"/>
    </source>
</evidence>
<dbReference type="SMART" id="SM00398">
    <property type="entry name" value="HMG"/>
    <property type="match status" value="1"/>
</dbReference>
<keyword evidence="1 3" id="KW-0238">DNA-binding</keyword>